<evidence type="ECO:0000313" key="3">
    <source>
        <dbReference type="Proteomes" id="UP001171945"/>
    </source>
</evidence>
<evidence type="ECO:0000313" key="2">
    <source>
        <dbReference type="EMBL" id="MDM8563827.1"/>
    </source>
</evidence>
<proteinExistence type="predicted"/>
<feature type="region of interest" description="Disordered" evidence="1">
    <location>
        <begin position="98"/>
        <end position="130"/>
    </location>
</feature>
<feature type="non-terminal residue" evidence="2">
    <location>
        <position position="1"/>
    </location>
</feature>
<sequence length="162" mass="18473">IFKLGDISIDGTKIEANASKHKAMSWEYANKLEAMLQAEVEILLKQAEVANSKGNQDTLSIPAEIERREERLTKIGEIKEEIEKRAQVLYENETAEYEAKMKERSAKEEARGRKLGGRKPVTPEHGPKTRSTLPMEIHVLCLNQVVVLFRDITPKRVYTNLQ</sequence>
<evidence type="ECO:0008006" key="4">
    <source>
        <dbReference type="Google" id="ProtNLM"/>
    </source>
</evidence>
<comment type="caution">
    <text evidence="2">The sequence shown here is derived from an EMBL/GenBank/DDBJ whole genome shotgun (WGS) entry which is preliminary data.</text>
</comment>
<gene>
    <name evidence="2" type="ORF">QUF54_10785</name>
</gene>
<protein>
    <recommendedName>
        <fullName evidence="4">Transposase</fullName>
    </recommendedName>
</protein>
<evidence type="ECO:0000256" key="1">
    <source>
        <dbReference type="SAM" id="MobiDB-lite"/>
    </source>
</evidence>
<dbReference type="EMBL" id="JAUCGM010000901">
    <property type="protein sequence ID" value="MDM8563827.1"/>
    <property type="molecule type" value="Genomic_DNA"/>
</dbReference>
<accession>A0ABT7VW71</accession>
<reference evidence="2" key="1">
    <citation type="submission" date="2023-06" db="EMBL/GenBank/DDBJ databases">
        <title>Uncultivated large filamentous bacteria from sulfidic sediments reveal new species and different genomic features in energy metabolism and defense.</title>
        <authorList>
            <person name="Fonseca A."/>
        </authorList>
    </citation>
    <scope>NUCLEOTIDE SEQUENCE</scope>
    <source>
        <strain evidence="2">HSG4</strain>
    </source>
</reference>
<dbReference type="Proteomes" id="UP001171945">
    <property type="component" value="Unassembled WGS sequence"/>
</dbReference>
<name>A0ABT7VW71_9GAMM</name>
<feature type="compositionally biased region" description="Basic and acidic residues" evidence="1">
    <location>
        <begin position="98"/>
        <end position="112"/>
    </location>
</feature>
<keyword evidence="3" id="KW-1185">Reference proteome</keyword>
<organism evidence="2 3">
    <name type="scientific">Candidatus Marithioploca araucensis</name>
    <dbReference type="NCBI Taxonomy" id="70273"/>
    <lineage>
        <taxon>Bacteria</taxon>
        <taxon>Pseudomonadati</taxon>
        <taxon>Pseudomonadota</taxon>
        <taxon>Gammaproteobacteria</taxon>
        <taxon>Thiotrichales</taxon>
        <taxon>Thiotrichaceae</taxon>
        <taxon>Candidatus Marithioploca</taxon>
    </lineage>
</organism>